<dbReference type="UniPathway" id="UPA00588">
    <property type="reaction ID" value="UER00646"/>
</dbReference>
<keyword evidence="10 12" id="KW-0808">Transferase</keyword>
<evidence type="ECO:0000256" key="7">
    <source>
        <dbReference type="ARBA" id="ARBA00011893"/>
    </source>
</evidence>
<comment type="catalytic activity">
    <reaction evidence="1 12">
        <text>AMP + diphosphate = 5-phospho-alpha-D-ribose 1-diphosphate + adenine</text>
        <dbReference type="Rhea" id="RHEA:16609"/>
        <dbReference type="ChEBI" id="CHEBI:16708"/>
        <dbReference type="ChEBI" id="CHEBI:33019"/>
        <dbReference type="ChEBI" id="CHEBI:58017"/>
        <dbReference type="ChEBI" id="CHEBI:456215"/>
        <dbReference type="EC" id="2.4.2.7"/>
    </reaction>
</comment>
<dbReference type="NCBIfam" id="NF002636">
    <property type="entry name" value="PRK02304.1-5"/>
    <property type="match status" value="1"/>
</dbReference>
<evidence type="ECO:0000256" key="4">
    <source>
        <dbReference type="ARBA" id="ARBA00004659"/>
    </source>
</evidence>
<dbReference type="EC" id="2.4.2.7" evidence="7 12"/>
<evidence type="ECO:0000256" key="1">
    <source>
        <dbReference type="ARBA" id="ARBA00000868"/>
    </source>
</evidence>
<evidence type="ECO:0000256" key="11">
    <source>
        <dbReference type="ARBA" id="ARBA00022726"/>
    </source>
</evidence>
<comment type="subunit">
    <text evidence="6 12">Homodimer.</text>
</comment>
<dbReference type="PANTHER" id="PTHR11776">
    <property type="entry name" value="ADENINE PHOSPHORIBOSYLTRANSFERASE"/>
    <property type="match status" value="1"/>
</dbReference>
<evidence type="ECO:0000256" key="3">
    <source>
        <dbReference type="ARBA" id="ARBA00004496"/>
    </source>
</evidence>
<dbReference type="GO" id="GO:0006166">
    <property type="term" value="P:purine ribonucleoside salvage"/>
    <property type="evidence" value="ECO:0007669"/>
    <property type="project" value="UniProtKB-UniRule"/>
</dbReference>
<dbReference type="SUPFAM" id="SSF53271">
    <property type="entry name" value="PRTase-like"/>
    <property type="match status" value="1"/>
</dbReference>
<organism evidence="14">
    <name type="scientific">Serratia marcescens</name>
    <dbReference type="NCBI Taxonomy" id="615"/>
    <lineage>
        <taxon>Bacteria</taxon>
        <taxon>Pseudomonadati</taxon>
        <taxon>Pseudomonadota</taxon>
        <taxon>Gammaproteobacteria</taxon>
        <taxon>Enterobacterales</taxon>
        <taxon>Yersiniaceae</taxon>
        <taxon>Serratia</taxon>
    </lineage>
</organism>
<evidence type="ECO:0000256" key="5">
    <source>
        <dbReference type="ARBA" id="ARBA00008391"/>
    </source>
</evidence>
<dbReference type="AlphaFoldDB" id="A0A7S6YK42"/>
<dbReference type="GO" id="GO:0044209">
    <property type="term" value="P:AMP salvage"/>
    <property type="evidence" value="ECO:0007669"/>
    <property type="project" value="UniProtKB-UniRule"/>
</dbReference>
<dbReference type="CDD" id="cd06223">
    <property type="entry name" value="PRTases_typeI"/>
    <property type="match status" value="1"/>
</dbReference>
<keyword evidence="9 12" id="KW-0328">Glycosyltransferase</keyword>
<evidence type="ECO:0000313" key="14">
    <source>
        <dbReference type="EMBL" id="QOW96560.1"/>
    </source>
</evidence>
<dbReference type="NCBIfam" id="NF002632">
    <property type="entry name" value="PRK02304.1-1"/>
    <property type="match status" value="1"/>
</dbReference>
<dbReference type="InterPro" id="IPR050120">
    <property type="entry name" value="Adenine_PRTase"/>
</dbReference>
<dbReference type="GO" id="GO:0003999">
    <property type="term" value="F:adenine phosphoribosyltransferase activity"/>
    <property type="evidence" value="ECO:0007669"/>
    <property type="project" value="UniProtKB-UniRule"/>
</dbReference>
<dbReference type="NCBIfam" id="NF002634">
    <property type="entry name" value="PRK02304.1-3"/>
    <property type="match status" value="1"/>
</dbReference>
<proteinExistence type="inferred from homology"/>
<keyword evidence="11 12" id="KW-0660">Purine salvage</keyword>
<dbReference type="InterPro" id="IPR005764">
    <property type="entry name" value="Ade_phspho_trans"/>
</dbReference>
<dbReference type="PANTHER" id="PTHR11776:SF7">
    <property type="entry name" value="PHOSPHORIBOSYLTRANSFERASE DOMAIN-CONTAINING PROTEIN"/>
    <property type="match status" value="1"/>
</dbReference>
<dbReference type="GO" id="GO:0005829">
    <property type="term" value="C:cytosol"/>
    <property type="evidence" value="ECO:0007669"/>
    <property type="project" value="TreeGrafter"/>
</dbReference>
<evidence type="ECO:0000256" key="9">
    <source>
        <dbReference type="ARBA" id="ARBA00022676"/>
    </source>
</evidence>
<evidence type="ECO:0000256" key="2">
    <source>
        <dbReference type="ARBA" id="ARBA00003968"/>
    </source>
</evidence>
<comment type="pathway">
    <text evidence="4 12">Purine metabolism; AMP biosynthesis via salvage pathway; AMP from adenine: step 1/1.</text>
</comment>
<reference evidence="14" key="1">
    <citation type="submission" date="2020-09" db="EMBL/GenBank/DDBJ databases">
        <authorList>
            <person name="Eze J.U."/>
            <person name="Rahube T.O."/>
        </authorList>
    </citation>
    <scope>NUCLEOTIDE SEQUENCE</scope>
    <source>
        <strain evidence="14">DM6</strain>
    </source>
</reference>
<dbReference type="InterPro" id="IPR029057">
    <property type="entry name" value="PRTase-like"/>
</dbReference>
<sequence length="216" mass="23362">MRGSPAIFSPVCFTRGRRVSGAPVFRQFYQATIMTATAQQLQFIKDSIKTIPDYPKPGILFRDVTSLLENPLAYAASIELLVERYREAGVTKVVGTEARGFLFGAPVALALGVGFVPVRKPGKLPRATLSESYELEYGTDKLEIHTDAITAGDKVLVVDDLLATGGTIEATTKLIRRLGGEVKDAAFIINLPDLGGEARLNKLGIDCYCLVDFAGH</sequence>
<comment type="similarity">
    <text evidence="5 12">Belongs to the purine/pyrimidine phosphoribosyltransferase family.</text>
</comment>
<protein>
    <recommendedName>
        <fullName evidence="7 12">Adenine phosphoribosyltransferase</fullName>
        <shortName evidence="12">APRT</shortName>
        <ecNumber evidence="7 12">2.4.2.7</ecNumber>
    </recommendedName>
</protein>
<dbReference type="Gene3D" id="3.40.50.2020">
    <property type="match status" value="1"/>
</dbReference>
<dbReference type="EMBL" id="MW024816">
    <property type="protein sequence ID" value="QOW96560.1"/>
    <property type="molecule type" value="Genomic_DNA"/>
</dbReference>
<evidence type="ECO:0000256" key="10">
    <source>
        <dbReference type="ARBA" id="ARBA00022679"/>
    </source>
</evidence>
<dbReference type="InterPro" id="IPR000836">
    <property type="entry name" value="PRTase_dom"/>
</dbReference>
<feature type="domain" description="Phosphoribosyltransferase" evidence="13">
    <location>
        <begin position="64"/>
        <end position="186"/>
    </location>
</feature>
<dbReference type="Pfam" id="PF00156">
    <property type="entry name" value="Pribosyltran"/>
    <property type="match status" value="1"/>
</dbReference>
<comment type="subcellular location">
    <subcellularLocation>
        <location evidence="3 12">Cytoplasm</location>
    </subcellularLocation>
</comment>
<evidence type="ECO:0000256" key="8">
    <source>
        <dbReference type="ARBA" id="ARBA00022490"/>
    </source>
</evidence>
<dbReference type="NCBIfam" id="TIGR01090">
    <property type="entry name" value="apt"/>
    <property type="match status" value="1"/>
</dbReference>
<evidence type="ECO:0000256" key="6">
    <source>
        <dbReference type="ARBA" id="ARBA00011738"/>
    </source>
</evidence>
<evidence type="ECO:0000256" key="12">
    <source>
        <dbReference type="HAMAP-Rule" id="MF_00004"/>
    </source>
</evidence>
<dbReference type="GO" id="GO:0006168">
    <property type="term" value="P:adenine salvage"/>
    <property type="evidence" value="ECO:0007669"/>
    <property type="project" value="InterPro"/>
</dbReference>
<dbReference type="FunFam" id="3.40.50.2020:FF:000004">
    <property type="entry name" value="Adenine phosphoribosyltransferase"/>
    <property type="match status" value="1"/>
</dbReference>
<comment type="function">
    <text evidence="2 12">Catalyzes a salvage reaction resulting in the formation of AMP, that is energically less costly than de novo synthesis.</text>
</comment>
<name>A0A7S6YK42_SERMA</name>
<dbReference type="HAMAP" id="MF_00004">
    <property type="entry name" value="Aden_phosphoribosyltr"/>
    <property type="match status" value="1"/>
</dbReference>
<gene>
    <name evidence="12" type="primary">apt</name>
</gene>
<keyword evidence="8 12" id="KW-0963">Cytoplasm</keyword>
<accession>A0A7S6YK42</accession>
<evidence type="ECO:0000259" key="13">
    <source>
        <dbReference type="Pfam" id="PF00156"/>
    </source>
</evidence>